<dbReference type="AlphaFoldDB" id="A0A4R6M672"/>
<dbReference type="PANTHER" id="PTHR35564:SF3">
    <property type="entry name" value="TYPE VI SECRETION SYSTEM BASEPLATE SUBUNIT TSSG"/>
    <property type="match status" value="1"/>
</dbReference>
<dbReference type="PANTHER" id="PTHR35564">
    <property type="match status" value="1"/>
</dbReference>
<sequence length="331" mass="36991">MHRELDSQRLSESACEYDYHQLLDLLLKMNGQIKTRDKPSWLKLKPSDWLSFPAADVRKLVQSENKDWHLEASFFGLYGVDAPTPHYFLQDVTQGSEAGKCIASFLDVFNQNAYWLLHKSWQKFQPLTSVGEENLFVRMCFAISGQLALQNNKYRENSTQERQLSDRAQRVGFSLGALSNRKQSLCVVENILRHALSIPRLSVSSDVVTLVDTKQVLPLGEWLSLGENTLLGSRVAVSGQAVKVSLGVVSLDELEDFKPGGVRATQLSTVLEYCLPPLVSYCVKASVRAEGMRSIELGPNGGESKLGAPLVLGESNKSIEYEFSDQSYKRI</sequence>
<accession>A0A4R6M672</accession>
<name>A0A4R6M672_9GAMM</name>
<dbReference type="Pfam" id="PF06996">
    <property type="entry name" value="T6SS_TssG"/>
    <property type="match status" value="1"/>
</dbReference>
<dbReference type="InterPro" id="IPR010732">
    <property type="entry name" value="T6SS_TssG-like"/>
</dbReference>
<reference evidence="1 2" key="1">
    <citation type="submission" date="2019-03" db="EMBL/GenBank/DDBJ databases">
        <title>Genomic Encyclopedia of Type Strains, Phase III (KMG-III): the genomes of soil and plant-associated and newly described type strains.</title>
        <authorList>
            <person name="Whitman W."/>
        </authorList>
    </citation>
    <scope>NUCLEOTIDE SEQUENCE [LARGE SCALE GENOMIC DNA]</scope>
    <source>
        <strain evidence="1 2">CECT 7378</strain>
    </source>
</reference>
<protein>
    <submittedName>
        <fullName evidence="1">Type VI secretion system protein ImpH</fullName>
    </submittedName>
</protein>
<evidence type="ECO:0000313" key="2">
    <source>
        <dbReference type="Proteomes" id="UP000294656"/>
    </source>
</evidence>
<evidence type="ECO:0000313" key="1">
    <source>
        <dbReference type="EMBL" id="TDO95529.1"/>
    </source>
</evidence>
<gene>
    <name evidence="1" type="ORF">DFP79_3458</name>
</gene>
<dbReference type="RefSeq" id="WP_166637730.1">
    <property type="nucleotide sequence ID" value="NZ_SNXC01000016.1"/>
</dbReference>
<comment type="caution">
    <text evidence="1">The sequence shown here is derived from an EMBL/GenBank/DDBJ whole genome shotgun (WGS) entry which is preliminary data.</text>
</comment>
<keyword evidence="2" id="KW-1185">Reference proteome</keyword>
<dbReference type="Proteomes" id="UP000294656">
    <property type="component" value="Unassembled WGS sequence"/>
</dbReference>
<organism evidence="1 2">
    <name type="scientific">Marinomonas balearica</name>
    <dbReference type="NCBI Taxonomy" id="491947"/>
    <lineage>
        <taxon>Bacteria</taxon>
        <taxon>Pseudomonadati</taxon>
        <taxon>Pseudomonadota</taxon>
        <taxon>Gammaproteobacteria</taxon>
        <taxon>Oceanospirillales</taxon>
        <taxon>Oceanospirillaceae</taxon>
        <taxon>Marinomonas</taxon>
    </lineage>
</organism>
<proteinExistence type="predicted"/>
<dbReference type="EMBL" id="SNXC01000016">
    <property type="protein sequence ID" value="TDO95529.1"/>
    <property type="molecule type" value="Genomic_DNA"/>
</dbReference>